<name>A0A1I7TB10_9PELO</name>
<dbReference type="AlphaFoldDB" id="A0A1I7TB10"/>
<protein>
    <submittedName>
        <fullName evidence="2">MRG domain-containing protein</fullName>
    </submittedName>
</protein>
<organism evidence="1 2">
    <name type="scientific">Caenorhabditis tropicalis</name>
    <dbReference type="NCBI Taxonomy" id="1561998"/>
    <lineage>
        <taxon>Eukaryota</taxon>
        <taxon>Metazoa</taxon>
        <taxon>Ecdysozoa</taxon>
        <taxon>Nematoda</taxon>
        <taxon>Chromadorea</taxon>
        <taxon>Rhabditida</taxon>
        <taxon>Rhabditina</taxon>
        <taxon>Rhabditomorpha</taxon>
        <taxon>Rhabditoidea</taxon>
        <taxon>Rhabditidae</taxon>
        <taxon>Peloderinae</taxon>
        <taxon>Caenorhabditis</taxon>
    </lineage>
</organism>
<evidence type="ECO:0000313" key="1">
    <source>
        <dbReference type="Proteomes" id="UP000095282"/>
    </source>
</evidence>
<proteinExistence type="predicted"/>
<accession>A0A1I7TB10</accession>
<dbReference type="WBParaSite" id="Csp11.Scaffold567.g4178.t1">
    <property type="protein sequence ID" value="Csp11.Scaffold567.g4178.t1"/>
    <property type="gene ID" value="Csp11.Scaffold567.g4178"/>
</dbReference>
<keyword evidence="1" id="KW-1185">Reference proteome</keyword>
<sequence length="113" mass="13090">MSIYDRVPLDINALLDYVGDDPSKINTRQEGLKSIQTVMKMVDYVFNYRFCYVGFEVGFPHDVLREYSPIPHFSSFRPILLRFKPVYLMPNTISVSSIGEGEEKKEDETTDID</sequence>
<evidence type="ECO:0000313" key="2">
    <source>
        <dbReference type="WBParaSite" id="Csp11.Scaffold567.g4178.t1"/>
    </source>
</evidence>
<dbReference type="eggNOG" id="ENOG502TI0X">
    <property type="taxonomic scope" value="Eukaryota"/>
</dbReference>
<reference evidence="2" key="1">
    <citation type="submission" date="2016-11" db="UniProtKB">
        <authorList>
            <consortium name="WormBaseParasite"/>
        </authorList>
    </citation>
    <scope>IDENTIFICATION</scope>
</reference>
<dbReference type="Proteomes" id="UP000095282">
    <property type="component" value="Unplaced"/>
</dbReference>